<protein>
    <submittedName>
        <fullName evidence="2">Uncharacterized protein</fullName>
    </submittedName>
</protein>
<evidence type="ECO:0000256" key="1">
    <source>
        <dbReference type="SAM" id="MobiDB-lite"/>
    </source>
</evidence>
<gene>
    <name evidence="2" type="ORF">EA656_10930</name>
</gene>
<accession>A0A4Q8LVN6</accession>
<feature type="compositionally biased region" description="Pro residues" evidence="1">
    <location>
        <begin position="45"/>
        <end position="54"/>
    </location>
</feature>
<dbReference type="AlphaFoldDB" id="A0A4Q8LVN6"/>
<sequence length="61" mass="6426">MNTTCVASWGCCWASSSPRPSSPAAPMPTSICTACPPARTSTPSPTWPITPSPPRARRWPA</sequence>
<name>A0A4Q8LVN6_9GAMM</name>
<comment type="caution">
    <text evidence="2">The sequence shown here is derived from an EMBL/GenBank/DDBJ whole genome shotgun (WGS) entry which is preliminary data.</text>
</comment>
<evidence type="ECO:0000313" key="2">
    <source>
        <dbReference type="EMBL" id="TAA36132.1"/>
    </source>
</evidence>
<feature type="region of interest" description="Disordered" evidence="1">
    <location>
        <begin position="38"/>
        <end position="61"/>
    </location>
</feature>
<dbReference type="Proteomes" id="UP000292087">
    <property type="component" value="Unassembled WGS sequence"/>
</dbReference>
<reference evidence="2 3" key="1">
    <citation type="submission" date="2019-02" db="EMBL/GenBank/DDBJ databases">
        <title>WGS of Pseudoxanthomonas species novum from clinical isolates.</title>
        <authorList>
            <person name="Bernier A.-M."/>
            <person name="Bernard K."/>
            <person name="Vachon A."/>
        </authorList>
    </citation>
    <scope>NUCLEOTIDE SEQUENCE [LARGE SCALE GENOMIC DNA]</scope>
    <source>
        <strain evidence="2 3">NML140781</strain>
    </source>
</reference>
<proteinExistence type="predicted"/>
<dbReference type="EMBL" id="SHMF01000002">
    <property type="protein sequence ID" value="TAA36132.1"/>
    <property type="molecule type" value="Genomic_DNA"/>
</dbReference>
<evidence type="ECO:0000313" key="3">
    <source>
        <dbReference type="Proteomes" id="UP000292087"/>
    </source>
</evidence>
<organism evidence="2 3">
    <name type="scientific">Pseudoxanthomonas winnipegensis</name>
    <dbReference type="NCBI Taxonomy" id="2480810"/>
    <lineage>
        <taxon>Bacteria</taxon>
        <taxon>Pseudomonadati</taxon>
        <taxon>Pseudomonadota</taxon>
        <taxon>Gammaproteobacteria</taxon>
        <taxon>Lysobacterales</taxon>
        <taxon>Lysobacteraceae</taxon>
        <taxon>Pseudoxanthomonas</taxon>
    </lineage>
</organism>